<protein>
    <recommendedName>
        <fullName evidence="4">Probable 2-phosphosulfolactate phosphatase</fullName>
        <ecNumber evidence="3">3.1.3.71</ecNumber>
    </recommendedName>
</protein>
<evidence type="ECO:0000313" key="8">
    <source>
        <dbReference type="EMBL" id="SFE77397.1"/>
    </source>
</evidence>
<dbReference type="GO" id="GO:0050545">
    <property type="term" value="F:sulfopyruvate decarboxylase activity"/>
    <property type="evidence" value="ECO:0007669"/>
    <property type="project" value="TreeGrafter"/>
</dbReference>
<evidence type="ECO:0000256" key="6">
    <source>
        <dbReference type="ARBA" id="ARBA00022842"/>
    </source>
</evidence>
<dbReference type="GO" id="GO:0050532">
    <property type="term" value="F:2-phosphosulfolactate phosphatase activity"/>
    <property type="evidence" value="ECO:0007669"/>
    <property type="project" value="UniProtKB-EC"/>
</dbReference>
<dbReference type="SUPFAM" id="SSF142823">
    <property type="entry name" value="ComB-like"/>
    <property type="match status" value="1"/>
</dbReference>
<name>A0A1I2DA33_9BACT</name>
<dbReference type="STRING" id="385682.SAMN05444380_11844"/>
<dbReference type="InParanoid" id="A0A1I2DA33"/>
<evidence type="ECO:0000256" key="4">
    <source>
        <dbReference type="ARBA" id="ARBA00021948"/>
    </source>
</evidence>
<dbReference type="RefSeq" id="WP_010526096.1">
    <property type="nucleotide sequence ID" value="NZ_AFSL01000003.1"/>
</dbReference>
<comment type="similarity">
    <text evidence="2">Belongs to the ComB family.</text>
</comment>
<dbReference type="GO" id="GO:0000287">
    <property type="term" value="F:magnesium ion binding"/>
    <property type="evidence" value="ECO:0007669"/>
    <property type="project" value="InterPro"/>
</dbReference>
<dbReference type="Gene3D" id="3.90.1560.10">
    <property type="entry name" value="ComB-like"/>
    <property type="match status" value="1"/>
</dbReference>
<dbReference type="PANTHER" id="PTHR37311:SF1">
    <property type="entry name" value="2-PHOSPHOSULFOLACTATE PHOSPHATASE-RELATED"/>
    <property type="match status" value="1"/>
</dbReference>
<evidence type="ECO:0000256" key="7">
    <source>
        <dbReference type="ARBA" id="ARBA00033711"/>
    </source>
</evidence>
<dbReference type="EC" id="3.1.3.71" evidence="3"/>
<organism evidence="8 9">
    <name type="scientific">Thermophagus xiamenensis</name>
    <dbReference type="NCBI Taxonomy" id="385682"/>
    <lineage>
        <taxon>Bacteria</taxon>
        <taxon>Pseudomonadati</taxon>
        <taxon>Bacteroidota</taxon>
        <taxon>Bacteroidia</taxon>
        <taxon>Marinilabiliales</taxon>
        <taxon>Marinilabiliaceae</taxon>
        <taxon>Thermophagus</taxon>
    </lineage>
</organism>
<dbReference type="PANTHER" id="PTHR37311">
    <property type="entry name" value="2-PHOSPHOSULFOLACTATE PHOSPHATASE-RELATED"/>
    <property type="match status" value="1"/>
</dbReference>
<keyword evidence="5" id="KW-0378">Hydrolase</keyword>
<dbReference type="OrthoDB" id="4913at2"/>
<dbReference type="InterPro" id="IPR036702">
    <property type="entry name" value="ComB-like_sf"/>
</dbReference>
<keyword evidence="9" id="KW-1185">Reference proteome</keyword>
<keyword evidence="6" id="KW-0460">Magnesium</keyword>
<gene>
    <name evidence="8" type="ORF">SAMN05444380_11844</name>
</gene>
<evidence type="ECO:0000256" key="1">
    <source>
        <dbReference type="ARBA" id="ARBA00001946"/>
    </source>
</evidence>
<dbReference type="InterPro" id="IPR005238">
    <property type="entry name" value="ComB-like"/>
</dbReference>
<dbReference type="AlphaFoldDB" id="A0A1I2DA33"/>
<dbReference type="Proteomes" id="UP000181976">
    <property type="component" value="Unassembled WGS sequence"/>
</dbReference>
<comment type="catalytic activity">
    <reaction evidence="7">
        <text>(2R)-O-phospho-3-sulfolactate + H2O = (2R)-3-sulfolactate + phosphate</text>
        <dbReference type="Rhea" id="RHEA:23416"/>
        <dbReference type="ChEBI" id="CHEBI:15377"/>
        <dbReference type="ChEBI" id="CHEBI:15597"/>
        <dbReference type="ChEBI" id="CHEBI:43474"/>
        <dbReference type="ChEBI" id="CHEBI:58738"/>
        <dbReference type="EC" id="3.1.3.71"/>
    </reaction>
</comment>
<dbReference type="Pfam" id="PF04029">
    <property type="entry name" value="2-ph_phosp"/>
    <property type="match status" value="1"/>
</dbReference>
<accession>A0A1I2DA33</accession>
<evidence type="ECO:0000313" key="9">
    <source>
        <dbReference type="Proteomes" id="UP000181976"/>
    </source>
</evidence>
<proteinExistence type="inferred from homology"/>
<evidence type="ECO:0000256" key="5">
    <source>
        <dbReference type="ARBA" id="ARBA00022801"/>
    </source>
</evidence>
<comment type="cofactor">
    <cofactor evidence="1">
        <name>Mg(2+)</name>
        <dbReference type="ChEBI" id="CHEBI:18420"/>
    </cofactor>
</comment>
<dbReference type="EMBL" id="FONA01000018">
    <property type="protein sequence ID" value="SFE77397.1"/>
    <property type="molecule type" value="Genomic_DNA"/>
</dbReference>
<evidence type="ECO:0000256" key="2">
    <source>
        <dbReference type="ARBA" id="ARBA00009997"/>
    </source>
</evidence>
<sequence>MKHNLEVCFSPALYDLYHRPEAVVVVIDVLRATSAICTAFMNGAKHIIPVGDLEEARAWKAKGHLVAAERDGIVLDFADFGNSPFNFTPERVQQHDIVYSTTNGTKAIHKAASAYAVAIGSYLNLSALSFWLQEQHRDVIILCAAWKDKFSLEDALFAGALSKKLLDSGLFTTICDSVHASLDLWKSAQPNVYRYILKAAQKQRLAKNGLDDVIEFCHTPDQTSIVPVLKGDRLVGETVGKISYI</sequence>
<reference evidence="8 9" key="1">
    <citation type="submission" date="2016-10" db="EMBL/GenBank/DDBJ databases">
        <authorList>
            <person name="de Groot N.N."/>
        </authorList>
    </citation>
    <scope>NUCLEOTIDE SEQUENCE [LARGE SCALE GENOMIC DNA]</scope>
    <source>
        <strain evidence="8 9">DSM 19012</strain>
    </source>
</reference>
<dbReference type="eggNOG" id="COG2045">
    <property type="taxonomic scope" value="Bacteria"/>
</dbReference>
<evidence type="ECO:0000256" key="3">
    <source>
        <dbReference type="ARBA" id="ARBA00012953"/>
    </source>
</evidence>